<dbReference type="Proteomes" id="UP001197770">
    <property type="component" value="Unassembled WGS sequence"/>
</dbReference>
<evidence type="ECO:0000256" key="1">
    <source>
        <dbReference type="SAM" id="Phobius"/>
    </source>
</evidence>
<reference evidence="2 3" key="1">
    <citation type="submission" date="2021-11" db="EMBL/GenBank/DDBJ databases">
        <title>Seasonal and diel survey of microbial diversity of the Tyrrhenian coast.</title>
        <authorList>
            <person name="Gattoni G."/>
            <person name="Corral P."/>
        </authorList>
    </citation>
    <scope>NUCLEOTIDE SEQUENCE [LARGE SCALE GENOMIC DNA]</scope>
    <source>
        <strain evidence="2 3">Mr9</strain>
    </source>
</reference>
<sequence>MKIDMILVFAVVTGLVAIPYIAFILFGSGRTKKLSTRLKDEAKLKGLNLEQKENWNSREIALDTQKGQLLFGQLLDDTVTVQHLDLNTISRILVHEVVVSKKIDGKHQQTLEAVNLEFISKTAEASRMLSFYDSEIDPAQNYEVKRAKKWKELIEAQLTPARRTAVAA</sequence>
<evidence type="ECO:0000313" key="3">
    <source>
        <dbReference type="Proteomes" id="UP001197770"/>
    </source>
</evidence>
<protein>
    <submittedName>
        <fullName evidence="2">Uncharacterized protein</fullName>
    </submittedName>
</protein>
<name>A0ABS8GXZ4_9FLAO</name>
<keyword evidence="1" id="KW-1133">Transmembrane helix</keyword>
<proteinExistence type="predicted"/>
<dbReference type="EMBL" id="JAJGMW010000032">
    <property type="protein sequence ID" value="MCC4214525.1"/>
    <property type="molecule type" value="Genomic_DNA"/>
</dbReference>
<feature type="transmembrane region" description="Helical" evidence="1">
    <location>
        <begin position="6"/>
        <end position="27"/>
    </location>
</feature>
<gene>
    <name evidence="2" type="ORF">LLW17_17505</name>
</gene>
<organism evidence="2 3">
    <name type="scientific">Leeuwenhoekiella parthenopeia</name>
    <dbReference type="NCBI Taxonomy" id="2890320"/>
    <lineage>
        <taxon>Bacteria</taxon>
        <taxon>Pseudomonadati</taxon>
        <taxon>Bacteroidota</taxon>
        <taxon>Flavobacteriia</taxon>
        <taxon>Flavobacteriales</taxon>
        <taxon>Flavobacteriaceae</taxon>
        <taxon>Leeuwenhoekiella</taxon>
    </lineage>
</organism>
<evidence type="ECO:0000313" key="2">
    <source>
        <dbReference type="EMBL" id="MCC4214525.1"/>
    </source>
</evidence>
<keyword evidence="1" id="KW-0472">Membrane</keyword>
<dbReference type="RefSeq" id="WP_228231585.1">
    <property type="nucleotide sequence ID" value="NZ_JAJGMW010000032.1"/>
</dbReference>
<accession>A0ABS8GXZ4</accession>
<keyword evidence="3" id="KW-1185">Reference proteome</keyword>
<comment type="caution">
    <text evidence="2">The sequence shown here is derived from an EMBL/GenBank/DDBJ whole genome shotgun (WGS) entry which is preliminary data.</text>
</comment>
<keyword evidence="1" id="KW-0812">Transmembrane</keyword>